<evidence type="ECO:0000256" key="2">
    <source>
        <dbReference type="ARBA" id="ARBA00005983"/>
    </source>
</evidence>
<dbReference type="AlphaFoldDB" id="A0AAW9K314"/>
<keyword evidence="9" id="KW-0460">Magnesium</keyword>
<keyword evidence="6" id="KW-0547">Nucleotide-binding</keyword>
<dbReference type="SUPFAM" id="SSF111331">
    <property type="entry name" value="NAD kinase/diacylglycerol kinase-like"/>
    <property type="match status" value="1"/>
</dbReference>
<evidence type="ECO:0000256" key="7">
    <source>
        <dbReference type="ARBA" id="ARBA00022777"/>
    </source>
</evidence>
<gene>
    <name evidence="14" type="ORF">RAK27_05590</name>
</gene>
<dbReference type="Gene3D" id="3.40.50.10330">
    <property type="entry name" value="Probable inorganic polyphosphate/atp-NAD kinase, domain 1"/>
    <property type="match status" value="1"/>
</dbReference>
<dbReference type="InterPro" id="IPR017438">
    <property type="entry name" value="ATP-NAD_kinase_N"/>
</dbReference>
<keyword evidence="12" id="KW-1208">Phospholipid metabolism</keyword>
<dbReference type="GO" id="GO:0046872">
    <property type="term" value="F:metal ion binding"/>
    <property type="evidence" value="ECO:0007669"/>
    <property type="project" value="UniProtKB-KW"/>
</dbReference>
<dbReference type="EMBL" id="JAVBVO010000003">
    <property type="protein sequence ID" value="MDZ5758127.1"/>
    <property type="molecule type" value="Genomic_DNA"/>
</dbReference>
<dbReference type="PROSITE" id="PS50146">
    <property type="entry name" value="DAGK"/>
    <property type="match status" value="1"/>
</dbReference>
<keyword evidence="5" id="KW-0479">Metal-binding</keyword>
<comment type="caution">
    <text evidence="14">The sequence shown here is derived from an EMBL/GenBank/DDBJ whole genome shotgun (WGS) entry which is preliminary data.</text>
</comment>
<evidence type="ECO:0000256" key="8">
    <source>
        <dbReference type="ARBA" id="ARBA00022840"/>
    </source>
</evidence>
<organism evidence="14 15">
    <name type="scientific">Carnobacterium maltaromaticum</name>
    <name type="common">Carnobacterium piscicola</name>
    <dbReference type="NCBI Taxonomy" id="2751"/>
    <lineage>
        <taxon>Bacteria</taxon>
        <taxon>Bacillati</taxon>
        <taxon>Bacillota</taxon>
        <taxon>Bacilli</taxon>
        <taxon>Lactobacillales</taxon>
        <taxon>Carnobacteriaceae</taxon>
        <taxon>Carnobacterium</taxon>
    </lineage>
</organism>
<dbReference type="Proteomes" id="UP001290462">
    <property type="component" value="Unassembled WGS sequence"/>
</dbReference>
<dbReference type="GO" id="GO:0004143">
    <property type="term" value="F:ATP-dependent diacylglycerol kinase activity"/>
    <property type="evidence" value="ECO:0007669"/>
    <property type="project" value="TreeGrafter"/>
</dbReference>
<dbReference type="PANTHER" id="PTHR12358:SF106">
    <property type="entry name" value="LIPID KINASE YEGS"/>
    <property type="match status" value="1"/>
</dbReference>
<dbReference type="RefSeq" id="WP_322808680.1">
    <property type="nucleotide sequence ID" value="NZ_JAVBVO010000003.1"/>
</dbReference>
<dbReference type="Gene3D" id="2.60.200.40">
    <property type="match status" value="1"/>
</dbReference>
<keyword evidence="4" id="KW-0808">Transferase</keyword>
<keyword evidence="11" id="KW-0594">Phospholipid biosynthesis</keyword>
<evidence type="ECO:0000256" key="9">
    <source>
        <dbReference type="ARBA" id="ARBA00022842"/>
    </source>
</evidence>
<evidence type="ECO:0000313" key="14">
    <source>
        <dbReference type="EMBL" id="MDZ5758127.1"/>
    </source>
</evidence>
<evidence type="ECO:0000256" key="1">
    <source>
        <dbReference type="ARBA" id="ARBA00001946"/>
    </source>
</evidence>
<dbReference type="InterPro" id="IPR016064">
    <property type="entry name" value="NAD/diacylglycerol_kinase_sf"/>
</dbReference>
<evidence type="ECO:0000256" key="5">
    <source>
        <dbReference type="ARBA" id="ARBA00022723"/>
    </source>
</evidence>
<evidence type="ECO:0000313" key="15">
    <source>
        <dbReference type="Proteomes" id="UP001290462"/>
    </source>
</evidence>
<dbReference type="Pfam" id="PF00781">
    <property type="entry name" value="DAGK_cat"/>
    <property type="match status" value="1"/>
</dbReference>
<evidence type="ECO:0000256" key="10">
    <source>
        <dbReference type="ARBA" id="ARBA00023098"/>
    </source>
</evidence>
<comment type="similarity">
    <text evidence="2">Belongs to the diacylglycerol/lipid kinase family.</text>
</comment>
<keyword evidence="7 14" id="KW-0418">Kinase</keyword>
<keyword evidence="3" id="KW-0444">Lipid biosynthesis</keyword>
<evidence type="ECO:0000259" key="13">
    <source>
        <dbReference type="PROSITE" id="PS50146"/>
    </source>
</evidence>
<keyword evidence="8" id="KW-0067">ATP-binding</keyword>
<dbReference type="PANTHER" id="PTHR12358">
    <property type="entry name" value="SPHINGOSINE KINASE"/>
    <property type="match status" value="1"/>
</dbReference>
<comment type="cofactor">
    <cofactor evidence="1">
        <name>Mg(2+)</name>
        <dbReference type="ChEBI" id="CHEBI:18420"/>
    </cofactor>
</comment>
<dbReference type="GO" id="GO:0005886">
    <property type="term" value="C:plasma membrane"/>
    <property type="evidence" value="ECO:0007669"/>
    <property type="project" value="TreeGrafter"/>
</dbReference>
<feature type="domain" description="DAGKc" evidence="13">
    <location>
        <begin position="1"/>
        <end position="134"/>
    </location>
</feature>
<evidence type="ECO:0000256" key="12">
    <source>
        <dbReference type="ARBA" id="ARBA00023264"/>
    </source>
</evidence>
<evidence type="ECO:0000256" key="3">
    <source>
        <dbReference type="ARBA" id="ARBA00022516"/>
    </source>
</evidence>
<dbReference type="InterPro" id="IPR045540">
    <property type="entry name" value="YegS/DAGK_C"/>
</dbReference>
<keyword evidence="10" id="KW-0443">Lipid metabolism</keyword>
<dbReference type="NCBIfam" id="TIGR00147">
    <property type="entry name" value="YegS/Rv2252/BmrU family lipid kinase"/>
    <property type="match status" value="1"/>
</dbReference>
<evidence type="ECO:0000256" key="6">
    <source>
        <dbReference type="ARBA" id="ARBA00022741"/>
    </source>
</evidence>
<dbReference type="InterPro" id="IPR050187">
    <property type="entry name" value="Lipid_Phosphate_FormReg"/>
</dbReference>
<name>A0AAW9K314_CARML</name>
<accession>A0AAW9K314</accession>
<dbReference type="InterPro" id="IPR001206">
    <property type="entry name" value="Diacylglycerol_kinase_cat_dom"/>
</dbReference>
<protein>
    <submittedName>
        <fullName evidence="14">Diacylglycerol kinase family lipid kinase</fullName>
    </submittedName>
</protein>
<reference evidence="14" key="1">
    <citation type="submission" date="2023-08" db="EMBL/GenBank/DDBJ databases">
        <title>Genomic characterization of piscicolin 126 produced by Carnobacterium maltaromaticum CM22 strain isolated from salmon (Salmo salar).</title>
        <authorList>
            <person name="Gonzalez-Gragera E."/>
            <person name="Garcia-Lopez J.D."/>
            <person name="Teso-Perez C."/>
            <person name="Gimenez-Hernandez I."/>
            <person name="Peralta-Sanchez J.M."/>
            <person name="Valdivia E."/>
            <person name="Montalban-Lopez M."/>
            <person name="Martin-Platero A.M."/>
            <person name="Banos A."/>
            <person name="Martinez-Bueno M."/>
        </authorList>
    </citation>
    <scope>NUCLEOTIDE SEQUENCE</scope>
    <source>
        <strain evidence="14">CM22</strain>
    </source>
</reference>
<dbReference type="GO" id="GO:0008654">
    <property type="term" value="P:phospholipid biosynthetic process"/>
    <property type="evidence" value="ECO:0007669"/>
    <property type="project" value="UniProtKB-KW"/>
</dbReference>
<proteinExistence type="inferred from homology"/>
<dbReference type="Pfam" id="PF19279">
    <property type="entry name" value="YegS_C"/>
    <property type="match status" value="1"/>
</dbReference>
<evidence type="ECO:0000256" key="4">
    <source>
        <dbReference type="ARBA" id="ARBA00022679"/>
    </source>
</evidence>
<sequence>MVKKVMIIFNPSSGKSQSKKIAQQVQDYLEEQDSAYQVKQMGTKSETDATKFAKEAAENKFDLVVSIGGDGTISDVVSGLSPFEHRPKLGIIPAGTVNNLARVLEIPLDIPAAIENLVTGDLTPLDVGQVNDSYMISTLTLGVLADAALEVSQQEKQKFGPFAFIFKGSRILVQHKHYHLKIQHDDGKWRGSAQLLLVTMTNSAGGFPYLDPDAAVDDGYFHVFIVPELSFTGSLRFLPYFISGKAKKIPDVTYFKTKKMTIEGAKKEIRSRIDGDPSEKLPLDMQVLEGHIQVLAP</sequence>
<dbReference type="InterPro" id="IPR005218">
    <property type="entry name" value="Diacylglycerol/lipid_kinase"/>
</dbReference>
<dbReference type="GO" id="GO:0005524">
    <property type="term" value="F:ATP binding"/>
    <property type="evidence" value="ECO:0007669"/>
    <property type="project" value="UniProtKB-KW"/>
</dbReference>
<evidence type="ECO:0000256" key="11">
    <source>
        <dbReference type="ARBA" id="ARBA00023209"/>
    </source>
</evidence>
<dbReference type="SMART" id="SM00046">
    <property type="entry name" value="DAGKc"/>
    <property type="match status" value="1"/>
</dbReference>